<keyword evidence="3" id="KW-0687">Ribonucleoprotein</keyword>
<feature type="non-terminal residue" evidence="6">
    <location>
        <position position="1"/>
    </location>
</feature>
<comment type="subcellular location">
    <subcellularLocation>
        <location evidence="1">Nucleus</location>
    </subcellularLocation>
</comment>
<dbReference type="GO" id="GO:0000244">
    <property type="term" value="P:spliceosomal tri-snRNP complex assembly"/>
    <property type="evidence" value="ECO:0007669"/>
    <property type="project" value="InterPro"/>
</dbReference>
<gene>
    <name evidence="6" type="primary">PRP31_1</name>
    <name evidence="6" type="ORF">LPJ61_003562</name>
</gene>
<dbReference type="InterPro" id="IPR019175">
    <property type="entry name" value="Prp31_C"/>
</dbReference>
<dbReference type="EMBL" id="JANBOI010000628">
    <property type="protein sequence ID" value="KAJ1729355.1"/>
    <property type="molecule type" value="Genomic_DNA"/>
</dbReference>
<protein>
    <submittedName>
        <fullName evidence="6">U4/U6-U5 snRNP complex subunit prp31</fullName>
    </submittedName>
</protein>
<evidence type="ECO:0000256" key="4">
    <source>
        <dbReference type="SAM" id="MobiDB-lite"/>
    </source>
</evidence>
<evidence type="ECO:0000256" key="2">
    <source>
        <dbReference type="ARBA" id="ARBA00023242"/>
    </source>
</evidence>
<comment type="caution">
    <text evidence="6">The sequence shown here is derived from an EMBL/GenBank/DDBJ whole genome shotgun (WGS) entry which is preliminary data.</text>
</comment>
<organism evidence="6 7">
    <name type="scientific">Coemansia biformis</name>
    <dbReference type="NCBI Taxonomy" id="1286918"/>
    <lineage>
        <taxon>Eukaryota</taxon>
        <taxon>Fungi</taxon>
        <taxon>Fungi incertae sedis</taxon>
        <taxon>Zoopagomycota</taxon>
        <taxon>Kickxellomycotina</taxon>
        <taxon>Kickxellomycetes</taxon>
        <taxon>Kickxellales</taxon>
        <taxon>Kickxellaceae</taxon>
        <taxon>Coemansia</taxon>
    </lineage>
</organism>
<dbReference type="PANTHER" id="PTHR13904:SF0">
    <property type="entry name" value="U4_U6 SMALL NUCLEAR RIBONUCLEOPROTEIN PRP31"/>
    <property type="match status" value="1"/>
</dbReference>
<dbReference type="OrthoDB" id="4771285at2759"/>
<dbReference type="GO" id="GO:0071011">
    <property type="term" value="C:precatalytic spliceosome"/>
    <property type="evidence" value="ECO:0007669"/>
    <property type="project" value="TreeGrafter"/>
</dbReference>
<dbReference type="GO" id="GO:0046540">
    <property type="term" value="C:U4/U6 x U5 tri-snRNP complex"/>
    <property type="evidence" value="ECO:0007669"/>
    <property type="project" value="InterPro"/>
</dbReference>
<accession>A0A9W8CW56</accession>
<feature type="region of interest" description="Disordered" evidence="4">
    <location>
        <begin position="89"/>
        <end position="121"/>
    </location>
</feature>
<evidence type="ECO:0000256" key="3">
    <source>
        <dbReference type="ARBA" id="ARBA00023274"/>
    </source>
</evidence>
<name>A0A9W8CW56_9FUNG</name>
<evidence type="ECO:0000313" key="6">
    <source>
        <dbReference type="EMBL" id="KAJ1729355.1"/>
    </source>
</evidence>
<keyword evidence="2" id="KW-0539">Nucleus</keyword>
<reference evidence="6" key="1">
    <citation type="submission" date="2022-07" db="EMBL/GenBank/DDBJ databases">
        <title>Phylogenomic reconstructions and comparative analyses of Kickxellomycotina fungi.</title>
        <authorList>
            <person name="Reynolds N.K."/>
            <person name="Stajich J.E."/>
            <person name="Barry K."/>
            <person name="Grigoriev I.V."/>
            <person name="Crous P."/>
            <person name="Smith M.E."/>
        </authorList>
    </citation>
    <scope>NUCLEOTIDE SEQUENCE</scope>
    <source>
        <strain evidence="6">BCRC 34381</strain>
    </source>
</reference>
<keyword evidence="7" id="KW-1185">Reference proteome</keyword>
<evidence type="ECO:0000256" key="1">
    <source>
        <dbReference type="ARBA" id="ARBA00004123"/>
    </source>
</evidence>
<dbReference type="GO" id="GO:0005687">
    <property type="term" value="C:U4 snRNP"/>
    <property type="evidence" value="ECO:0007669"/>
    <property type="project" value="TreeGrafter"/>
</dbReference>
<dbReference type="AlphaFoldDB" id="A0A9W8CW56"/>
<proteinExistence type="predicted"/>
<sequence>PYMATELQKQRDRLQFGKVQEEVVVMDEMEGAGMMGHAVGRVRATQMNNRAKAKVAKKYEKYMKAPKSAALAGTASLAFTPVQGFELANPQTDDAHKDKRAKTAHNRYFASNTPFLGRRDG</sequence>
<evidence type="ECO:0000313" key="7">
    <source>
        <dbReference type="Proteomes" id="UP001143981"/>
    </source>
</evidence>
<feature type="domain" description="Prp31 C-terminal" evidence="5">
    <location>
        <begin position="2"/>
        <end position="90"/>
    </location>
</feature>
<dbReference type="Pfam" id="PF09785">
    <property type="entry name" value="Prp31_C"/>
    <property type="match status" value="1"/>
</dbReference>
<dbReference type="PANTHER" id="PTHR13904">
    <property type="entry name" value="PRE-MRNA SPLICING FACTOR PRP31"/>
    <property type="match status" value="1"/>
</dbReference>
<dbReference type="Proteomes" id="UP001143981">
    <property type="component" value="Unassembled WGS sequence"/>
</dbReference>
<dbReference type="InterPro" id="IPR027105">
    <property type="entry name" value="Prp31"/>
</dbReference>
<evidence type="ECO:0000259" key="5">
    <source>
        <dbReference type="Pfam" id="PF09785"/>
    </source>
</evidence>